<evidence type="ECO:0000313" key="2">
    <source>
        <dbReference type="EMBL" id="WYW56492.1"/>
    </source>
</evidence>
<proteinExistence type="predicted"/>
<feature type="transmembrane region" description="Helical" evidence="1">
    <location>
        <begin position="7"/>
        <end position="25"/>
    </location>
</feature>
<protein>
    <submittedName>
        <fullName evidence="2">Uncharacterized protein</fullName>
    </submittedName>
</protein>
<keyword evidence="3" id="KW-1185">Reference proteome</keyword>
<evidence type="ECO:0000256" key="1">
    <source>
        <dbReference type="SAM" id="Phobius"/>
    </source>
</evidence>
<name>A0ABZ2TWV4_9FLAO</name>
<keyword evidence="1" id="KW-1133">Transmembrane helix</keyword>
<dbReference type="RefSeq" id="WP_340934336.1">
    <property type="nucleotide sequence ID" value="NZ_CP150496.1"/>
</dbReference>
<keyword evidence="1" id="KW-0812">Transmembrane</keyword>
<gene>
    <name evidence="2" type="ORF">WG950_04340</name>
</gene>
<reference evidence="2 3" key="1">
    <citation type="submission" date="2024-03" db="EMBL/GenBank/DDBJ databases">
        <authorList>
            <person name="Cao K."/>
        </authorList>
    </citation>
    <scope>NUCLEOTIDE SEQUENCE [LARGE SCALE GENOMIC DNA]</scope>
    <source>
        <strain evidence="2 3">MCCC 1K00696</strain>
    </source>
</reference>
<dbReference type="Proteomes" id="UP001491088">
    <property type="component" value="Chromosome"/>
</dbReference>
<evidence type="ECO:0000313" key="3">
    <source>
        <dbReference type="Proteomes" id="UP001491088"/>
    </source>
</evidence>
<keyword evidence="1" id="KW-0472">Membrane</keyword>
<dbReference type="EMBL" id="CP150496">
    <property type="protein sequence ID" value="WYW56492.1"/>
    <property type="molecule type" value="Genomic_DNA"/>
</dbReference>
<organism evidence="2 3">
    <name type="scientific">Polaribacter marinaquae</name>
    <dbReference type="NCBI Taxonomy" id="1642819"/>
    <lineage>
        <taxon>Bacteria</taxon>
        <taxon>Pseudomonadati</taxon>
        <taxon>Bacteroidota</taxon>
        <taxon>Flavobacteriia</taxon>
        <taxon>Flavobacteriales</taxon>
        <taxon>Flavobacteriaceae</taxon>
    </lineage>
</organism>
<sequence>MKKFFKILGFLFLILILFLGIYYFVNNEKLPNGEKGEKADALATKMLTALNKDAFDTTEIIEWNFINEHFYVWHKQENLVEVSWDENKVLLKTKNPSDSEVYINDKLTKNDDLIKQAESYFNNDSFWLIAPYKVFDSGTERRLVNYNDKDALLITYKTGGSTPGDSYLWILDENNIPISYKMWTSIIPLGGVSATWSDWKNTKSGIKLPTKHKLSLFGLEISMNNVKAYNKKADDLAHKILKAIKHENYKNTRFIEWSFGGRRHFKWDKENHIADVSWDTIRVNLHPQAKEKSTVFYNDVKQDIADEKIVKRAWDIFNNDSFWLVAPHKLFDDGTIRTIKKVNDKDALLVKHTSGGTTPGDSYLWILDENYVPISYKMNVASMKMVEVPATWQNWITTESGTMLPTNHTFANGNNLSMGTVKAYN</sequence>
<accession>A0ABZ2TWV4</accession>